<dbReference type="Proteomes" id="UP001552299">
    <property type="component" value="Unassembled WGS sequence"/>
</dbReference>
<evidence type="ECO:0000256" key="3">
    <source>
        <dbReference type="ARBA" id="ARBA00022729"/>
    </source>
</evidence>
<dbReference type="InterPro" id="IPR036852">
    <property type="entry name" value="Peptidase_S8/S53_dom_sf"/>
</dbReference>
<dbReference type="PRINTS" id="PR00723">
    <property type="entry name" value="SUBTILISIN"/>
</dbReference>
<accession>A0ABD0VB26</accession>
<evidence type="ECO:0000256" key="4">
    <source>
        <dbReference type="ARBA" id="ARBA00022801"/>
    </source>
</evidence>
<dbReference type="Gene3D" id="3.50.30.30">
    <property type="match status" value="1"/>
</dbReference>
<dbReference type="AlphaFoldDB" id="A0ABD0VB26"/>
<feature type="signal peptide" evidence="9">
    <location>
        <begin position="1"/>
        <end position="26"/>
    </location>
</feature>
<evidence type="ECO:0000256" key="5">
    <source>
        <dbReference type="ARBA" id="ARBA00022825"/>
    </source>
</evidence>
<dbReference type="InterPro" id="IPR015500">
    <property type="entry name" value="Peptidase_S8_subtilisin-rel"/>
</dbReference>
<feature type="domain" description="Inhibitor I9" evidence="11">
    <location>
        <begin position="36"/>
        <end position="114"/>
    </location>
</feature>
<evidence type="ECO:0000256" key="6">
    <source>
        <dbReference type="PIRSR" id="PIRSR615500-1"/>
    </source>
</evidence>
<dbReference type="InterPro" id="IPR023828">
    <property type="entry name" value="Peptidase_S8_Ser-AS"/>
</dbReference>
<dbReference type="SUPFAM" id="SSF52743">
    <property type="entry name" value="Subtilisin-like"/>
    <property type="match status" value="1"/>
</dbReference>
<dbReference type="InterPro" id="IPR041469">
    <property type="entry name" value="Subtilisin-like_FN3"/>
</dbReference>
<dbReference type="PANTHER" id="PTHR10795">
    <property type="entry name" value="PROPROTEIN CONVERTASE SUBTILISIN/KEXIN"/>
    <property type="match status" value="1"/>
</dbReference>
<dbReference type="CDD" id="cd02120">
    <property type="entry name" value="PA_subtilisin_like"/>
    <property type="match status" value="1"/>
</dbReference>
<sequence>MDRHLFPLLSSFLLLILAMKALRGHAETTEPNQRAYIVYMGEKSREFGLPLLAHSELLQKATGLSNQEASNRLIYSYTKSFHGFAAMLSDEEARKLSGMEELVSVFPSKQRKLHTTRSWNFMGFPSTAARGPFESDVIIGMIDTGIWPESKSFDDAGFGPPPSSWKGICQSNNNFTCNNKIIGARYYHLQGNISERDIPSPRDSEGHGTHTSSTAVGSLVTNVSLAGIASGTARGGVPSARIAIYKVCWSDGCSDIDLLAAFEDAIQDGVDIISISIGGYANNYFEDPIAIGSFHAMKKNILTSSSAGNDGPYNFTVANYAPWLLTVAASTIDRKVVARTKLGNGEEFQGKAVNIYGLDGEMYPLIFGGNAPNISAGDDAKYSRYCYEGLLDGELVKGKVVLCDGLTDGSGPLLAGAVGAIMKIDWVSENDGSMEFLLPVSALESNNNIILVRTYANSTSNPTASIYKSEDVFDAAAPYVASFSSRGPNPLTSNILKPDLTAPGVDILAAWSPLGYPKVPYNIISGTSMACPHTTGVAAYVKSFNPTWSPAAIKSALITTAYVMSSTKNAEAELAYGAGHINPLAALSPGLIYDAQEIDYIKMLCGEGYITTILRLITGDQSSCTSANNGTALDLNYPTFALQTEHGKPFSASFQRIVTNVGVSNSTYHAIVNAPSSLKINVEPNVLSFEALLEKKSFSVKLEGDAYDTIISGVLIWSDGIHNVRSPIVVYTS</sequence>
<protein>
    <recommendedName>
        <fullName evidence="15">Cucumisin</fullName>
    </recommendedName>
</protein>
<evidence type="ECO:0008006" key="15">
    <source>
        <dbReference type="Google" id="ProtNLM"/>
    </source>
</evidence>
<dbReference type="InterPro" id="IPR000209">
    <property type="entry name" value="Peptidase_S8/S53_dom"/>
</dbReference>
<organism evidence="13 14">
    <name type="scientific">Dendrobium thyrsiflorum</name>
    <name type="common">Pinecone-like raceme dendrobium</name>
    <name type="synonym">Orchid</name>
    <dbReference type="NCBI Taxonomy" id="117978"/>
    <lineage>
        <taxon>Eukaryota</taxon>
        <taxon>Viridiplantae</taxon>
        <taxon>Streptophyta</taxon>
        <taxon>Embryophyta</taxon>
        <taxon>Tracheophyta</taxon>
        <taxon>Spermatophyta</taxon>
        <taxon>Magnoliopsida</taxon>
        <taxon>Liliopsida</taxon>
        <taxon>Asparagales</taxon>
        <taxon>Orchidaceae</taxon>
        <taxon>Epidendroideae</taxon>
        <taxon>Malaxideae</taxon>
        <taxon>Dendrobiinae</taxon>
        <taxon>Dendrobium</taxon>
    </lineage>
</organism>
<feature type="active site" description="Charge relay system" evidence="6 7">
    <location>
        <position position="528"/>
    </location>
</feature>
<dbReference type="CDD" id="cd04852">
    <property type="entry name" value="Peptidases_S8_3"/>
    <property type="match status" value="1"/>
</dbReference>
<feature type="active site" description="Charge relay system" evidence="6 7">
    <location>
        <position position="207"/>
    </location>
</feature>
<keyword evidence="5 7" id="KW-0720">Serine protease</keyword>
<feature type="active site" description="Charge relay system" evidence="6 7">
    <location>
        <position position="143"/>
    </location>
</feature>
<dbReference type="PROSITE" id="PS00138">
    <property type="entry name" value="SUBTILASE_SER"/>
    <property type="match status" value="1"/>
</dbReference>
<evidence type="ECO:0000259" key="12">
    <source>
        <dbReference type="Pfam" id="PF17766"/>
    </source>
</evidence>
<evidence type="ECO:0000259" key="10">
    <source>
        <dbReference type="Pfam" id="PF00082"/>
    </source>
</evidence>
<reference evidence="13 14" key="1">
    <citation type="journal article" date="2024" name="Plant Biotechnol. J.">
        <title>Dendrobium thyrsiflorum genome and its molecular insights into genes involved in important horticultural traits.</title>
        <authorList>
            <person name="Chen B."/>
            <person name="Wang J.Y."/>
            <person name="Zheng P.J."/>
            <person name="Li K.L."/>
            <person name="Liang Y.M."/>
            <person name="Chen X.F."/>
            <person name="Zhang C."/>
            <person name="Zhao X."/>
            <person name="He X."/>
            <person name="Zhang G.Q."/>
            <person name="Liu Z.J."/>
            <person name="Xu Q."/>
        </authorList>
    </citation>
    <scope>NUCLEOTIDE SEQUENCE [LARGE SCALE GENOMIC DNA]</scope>
    <source>
        <strain evidence="13">GZMU011</strain>
    </source>
</reference>
<feature type="domain" description="Peptidase S8/S53" evidence="10">
    <location>
        <begin position="135"/>
        <end position="579"/>
    </location>
</feature>
<dbReference type="Pfam" id="PF17766">
    <property type="entry name" value="fn3_6"/>
    <property type="match status" value="1"/>
</dbReference>
<dbReference type="InterPro" id="IPR034197">
    <property type="entry name" value="Peptidases_S8_3"/>
</dbReference>
<dbReference type="GO" id="GO:0004252">
    <property type="term" value="F:serine-type endopeptidase activity"/>
    <property type="evidence" value="ECO:0007669"/>
    <property type="project" value="UniProtKB-UniRule"/>
</dbReference>
<dbReference type="InterPro" id="IPR045051">
    <property type="entry name" value="SBT"/>
</dbReference>
<evidence type="ECO:0000256" key="8">
    <source>
        <dbReference type="SAM" id="MobiDB-lite"/>
    </source>
</evidence>
<evidence type="ECO:0000313" key="13">
    <source>
        <dbReference type="EMBL" id="KAL0922352.1"/>
    </source>
</evidence>
<dbReference type="EMBL" id="JANQDX010000006">
    <property type="protein sequence ID" value="KAL0922352.1"/>
    <property type="molecule type" value="Genomic_DNA"/>
</dbReference>
<comment type="caution">
    <text evidence="13">The sequence shown here is derived from an EMBL/GenBank/DDBJ whole genome shotgun (WGS) entry which is preliminary data.</text>
</comment>
<evidence type="ECO:0000256" key="1">
    <source>
        <dbReference type="ARBA" id="ARBA00011073"/>
    </source>
</evidence>
<dbReference type="Gene3D" id="3.40.50.200">
    <property type="entry name" value="Peptidase S8/S53 domain"/>
    <property type="match status" value="1"/>
</dbReference>
<feature type="domain" description="Subtilisin-like protease fibronectin type-III" evidence="12">
    <location>
        <begin position="634"/>
        <end position="730"/>
    </location>
</feature>
<keyword evidence="14" id="KW-1185">Reference proteome</keyword>
<feature type="region of interest" description="Disordered" evidence="8">
    <location>
        <begin position="195"/>
        <end position="214"/>
    </location>
</feature>
<proteinExistence type="inferred from homology"/>
<dbReference type="Pfam" id="PF05922">
    <property type="entry name" value="Inhibitor_I9"/>
    <property type="match status" value="1"/>
</dbReference>
<keyword evidence="3 9" id="KW-0732">Signal</keyword>
<evidence type="ECO:0000256" key="7">
    <source>
        <dbReference type="PROSITE-ProRule" id="PRU01240"/>
    </source>
</evidence>
<keyword evidence="4 7" id="KW-0378">Hydrolase</keyword>
<dbReference type="InterPro" id="IPR037045">
    <property type="entry name" value="S8pro/Inhibitor_I9_sf"/>
</dbReference>
<gene>
    <name evidence="13" type="ORF">M5K25_006330</name>
</gene>
<comment type="similarity">
    <text evidence="1 7">Belongs to the peptidase S8 family.</text>
</comment>
<dbReference type="Gene3D" id="2.60.40.2310">
    <property type="match status" value="1"/>
</dbReference>
<dbReference type="GO" id="GO:0006508">
    <property type="term" value="P:proteolysis"/>
    <property type="evidence" value="ECO:0007669"/>
    <property type="project" value="UniProtKB-KW"/>
</dbReference>
<evidence type="ECO:0000256" key="9">
    <source>
        <dbReference type="SAM" id="SignalP"/>
    </source>
</evidence>
<feature type="compositionally biased region" description="Basic and acidic residues" evidence="8">
    <location>
        <begin position="195"/>
        <end position="208"/>
    </location>
</feature>
<dbReference type="FunFam" id="3.40.50.200:FF:000006">
    <property type="entry name" value="Subtilisin-like protease SBT1.5"/>
    <property type="match status" value="1"/>
</dbReference>
<dbReference type="InterPro" id="IPR010259">
    <property type="entry name" value="S8pro/Inhibitor_I9"/>
</dbReference>
<name>A0ABD0VB26_DENTH</name>
<dbReference type="Gene3D" id="3.30.70.80">
    <property type="entry name" value="Peptidase S8 propeptide/proteinase inhibitor I9"/>
    <property type="match status" value="1"/>
</dbReference>
<evidence type="ECO:0000313" key="14">
    <source>
        <dbReference type="Proteomes" id="UP001552299"/>
    </source>
</evidence>
<dbReference type="Pfam" id="PF00082">
    <property type="entry name" value="Peptidase_S8"/>
    <property type="match status" value="1"/>
</dbReference>
<evidence type="ECO:0000256" key="2">
    <source>
        <dbReference type="ARBA" id="ARBA00022670"/>
    </source>
</evidence>
<keyword evidence="2 7" id="KW-0645">Protease</keyword>
<dbReference type="PROSITE" id="PS51892">
    <property type="entry name" value="SUBTILASE"/>
    <property type="match status" value="1"/>
</dbReference>
<feature type="chain" id="PRO_5044770234" description="Cucumisin" evidence="9">
    <location>
        <begin position="27"/>
        <end position="733"/>
    </location>
</feature>
<evidence type="ECO:0000259" key="11">
    <source>
        <dbReference type="Pfam" id="PF05922"/>
    </source>
</evidence>